<dbReference type="RefSeq" id="WP_045067278.1">
    <property type="nucleotide sequence ID" value="NZ_JZTB01000019.1"/>
</dbReference>
<organism evidence="1 2">
    <name type="scientific">Photobacterium kishitanii</name>
    <dbReference type="NCBI Taxonomy" id="318456"/>
    <lineage>
        <taxon>Bacteria</taxon>
        <taxon>Pseudomonadati</taxon>
        <taxon>Pseudomonadota</taxon>
        <taxon>Gammaproteobacteria</taxon>
        <taxon>Vibrionales</taxon>
        <taxon>Vibrionaceae</taxon>
        <taxon>Photobacterium</taxon>
    </lineage>
</organism>
<dbReference type="Proteomes" id="UP000240728">
    <property type="component" value="Unassembled WGS sequence"/>
</dbReference>
<name>A0AAX0Z078_9GAMM</name>
<evidence type="ECO:0000313" key="2">
    <source>
        <dbReference type="Proteomes" id="UP000240728"/>
    </source>
</evidence>
<comment type="caution">
    <text evidence="1">The sequence shown here is derived from an EMBL/GenBank/DDBJ whole genome shotgun (WGS) entry which is preliminary data.</text>
</comment>
<dbReference type="NCBIfam" id="TIGR02532">
    <property type="entry name" value="IV_pilin_GFxxxE"/>
    <property type="match status" value="1"/>
</dbReference>
<dbReference type="EMBL" id="PYOZ01000004">
    <property type="protein sequence ID" value="PSX45458.1"/>
    <property type="molecule type" value="Genomic_DNA"/>
</dbReference>
<evidence type="ECO:0000313" key="1">
    <source>
        <dbReference type="EMBL" id="PSX45458.1"/>
    </source>
</evidence>
<dbReference type="AlphaFoldDB" id="A0AAX0Z078"/>
<gene>
    <name evidence="1" type="ORF">C0W53_09570</name>
</gene>
<protein>
    <submittedName>
        <fullName evidence="1">Type II secretion system protein</fullName>
    </submittedName>
</protein>
<keyword evidence="2" id="KW-1185">Reference proteome</keyword>
<sequence length="434" mass="48266">MRKYQRGVTLLETILVVAILGGVLAYSGTLLMKSVKINQLEKAAEKIVQLQKVIKEYSTTVYLSKDGAASVPNPLLISSSIADEVMRDDLLWLKSNNCKIPGVISDDVDRTYLTCEYNPNAIDLEYISTNFEFVEYKNASYIDAKRFATTATSLYVGQTKNAEGFLSIVSRIDDVKNEDGYRLSSERVSLGLFRKAGGIYTLEPSKPLIKLSDFVGNDVSIISDYVRDVDQGGYYPGFYINSFYNEEISLKRDGSIPLQKERRLCWDSERGTIESCLSSITEENGGKHYNYIVAENSGFIYGQDKKKTPIELSRKTFINNRNVNVPYLNCPSRLKNKIEVIPTSFSSGSEADTDFSDPARLISTGTEGADGSHAFITGLSLQYSQDDTNKRWEVTGTIAIDSAYAMDNSSNVGSPLVRNPEGVSFAVLQWCEEI</sequence>
<reference evidence="1 2" key="1">
    <citation type="submission" date="2018-01" db="EMBL/GenBank/DDBJ databases">
        <title>Whole genome sequencing of Histamine producing bacteria.</title>
        <authorList>
            <person name="Butler K."/>
        </authorList>
    </citation>
    <scope>NUCLEOTIDE SEQUENCE [LARGE SCALE GENOMIC DNA]</scope>
    <source>
        <strain evidence="1 2">A1-4</strain>
    </source>
</reference>
<accession>A0AAX0Z078</accession>
<proteinExistence type="predicted"/>
<dbReference type="InterPro" id="IPR012902">
    <property type="entry name" value="N_methyl_site"/>
</dbReference>